<evidence type="ECO:0000313" key="2">
    <source>
        <dbReference type="EMBL" id="OBS77116.1"/>
    </source>
</evidence>
<accession>A0A1A6HFU3</accession>
<organism evidence="2 3">
    <name type="scientific">Neotoma lepida</name>
    <name type="common">Desert woodrat</name>
    <dbReference type="NCBI Taxonomy" id="56216"/>
    <lineage>
        <taxon>Eukaryota</taxon>
        <taxon>Metazoa</taxon>
        <taxon>Chordata</taxon>
        <taxon>Craniata</taxon>
        <taxon>Vertebrata</taxon>
        <taxon>Euteleostomi</taxon>
        <taxon>Mammalia</taxon>
        <taxon>Eutheria</taxon>
        <taxon>Euarchontoglires</taxon>
        <taxon>Glires</taxon>
        <taxon>Rodentia</taxon>
        <taxon>Myomorpha</taxon>
        <taxon>Muroidea</taxon>
        <taxon>Cricetidae</taxon>
        <taxon>Neotominae</taxon>
        <taxon>Neotoma</taxon>
    </lineage>
</organism>
<dbReference type="InterPro" id="IPR006994">
    <property type="entry name" value="TCF25/Rqc1"/>
</dbReference>
<evidence type="ECO:0000313" key="3">
    <source>
        <dbReference type="Proteomes" id="UP000092124"/>
    </source>
</evidence>
<proteinExistence type="predicted"/>
<dbReference type="Proteomes" id="UP000092124">
    <property type="component" value="Unassembled WGS sequence"/>
</dbReference>
<dbReference type="PANTHER" id="PTHR22684:SF0">
    <property type="entry name" value="RIBOSOME QUALITY CONTROL COMPLEX SUBUNIT TCF25"/>
    <property type="match status" value="1"/>
</dbReference>
<gene>
    <name evidence="2" type="ORF">A6R68_16419</name>
</gene>
<dbReference type="EMBL" id="LZPO01034768">
    <property type="protein sequence ID" value="OBS77116.1"/>
    <property type="molecule type" value="Genomic_DNA"/>
</dbReference>
<dbReference type="STRING" id="56216.A0A1A6HFU3"/>
<feature type="region of interest" description="Disordered" evidence="1">
    <location>
        <begin position="26"/>
        <end position="55"/>
    </location>
</feature>
<dbReference type="GO" id="GO:1990112">
    <property type="term" value="C:RQC complex"/>
    <property type="evidence" value="ECO:0007669"/>
    <property type="project" value="TreeGrafter"/>
</dbReference>
<feature type="non-terminal residue" evidence="2">
    <location>
        <position position="150"/>
    </location>
</feature>
<name>A0A1A6HFU3_NEOLE</name>
<evidence type="ECO:0000256" key="1">
    <source>
        <dbReference type="SAM" id="MobiDB-lite"/>
    </source>
</evidence>
<dbReference type="PANTHER" id="PTHR22684">
    <property type="entry name" value="NULP1-RELATED"/>
    <property type="match status" value="1"/>
</dbReference>
<comment type="caution">
    <text evidence="2">The sequence shown here is derived from an EMBL/GenBank/DDBJ whole genome shotgun (WGS) entry which is preliminary data.</text>
</comment>
<reference evidence="2 3" key="1">
    <citation type="submission" date="2016-06" db="EMBL/GenBank/DDBJ databases">
        <title>The Draft Genome Sequence and Annotation of the Desert Woodrat Neotoma lepida.</title>
        <authorList>
            <person name="Campbell M."/>
            <person name="Oakeson K.F."/>
            <person name="Yandell M."/>
            <person name="Halpert J.R."/>
            <person name="Dearing D."/>
        </authorList>
    </citation>
    <scope>NUCLEOTIDE SEQUENCE [LARGE SCALE GENOMIC DNA]</scope>
    <source>
        <strain evidence="2">417</strain>
        <tissue evidence="2">Liver</tissue>
    </source>
</reference>
<dbReference type="AlphaFoldDB" id="A0A1A6HFU3"/>
<dbReference type="OrthoDB" id="205993at2759"/>
<keyword evidence="3" id="KW-1185">Reference proteome</keyword>
<protein>
    <submittedName>
        <fullName evidence="2">Uncharacterized protein</fullName>
    </submittedName>
</protein>
<sequence length="150" mass="16945">MASYLRLEGINIEDLEDDLVVNGERSDCTLPDSVSSGNKGKAQRGNAETKQDGDVAKAGFSEQIMTKSIHWPRQRQRVYPKCTWLTTPKSTWPRYSKPGLSMRLLESKKGLSFFAFEHSEEYQQAQHKFLVAVESMEPNNIVVRNPAAPD</sequence>